<dbReference type="GO" id="GO:0016787">
    <property type="term" value="F:hydrolase activity"/>
    <property type="evidence" value="ECO:0007669"/>
    <property type="project" value="UniProtKB-KW"/>
</dbReference>
<dbReference type="Gene3D" id="3.40.50.1820">
    <property type="entry name" value="alpha/beta hydrolase"/>
    <property type="match status" value="1"/>
</dbReference>
<dbReference type="RefSeq" id="WP_249280898.1">
    <property type="nucleotide sequence ID" value="NZ_JACRSS010000006.1"/>
</dbReference>
<dbReference type="SUPFAM" id="SSF53474">
    <property type="entry name" value="alpha/beta-Hydrolases"/>
    <property type="match status" value="1"/>
</dbReference>
<comment type="caution">
    <text evidence="4">The sequence shown here is derived from an EMBL/GenBank/DDBJ whole genome shotgun (WGS) entry which is preliminary data.</text>
</comment>
<evidence type="ECO:0000259" key="3">
    <source>
        <dbReference type="Pfam" id="PF07859"/>
    </source>
</evidence>
<dbReference type="InterPro" id="IPR029058">
    <property type="entry name" value="AB_hydrolase_fold"/>
</dbReference>
<evidence type="ECO:0000313" key="4">
    <source>
        <dbReference type="EMBL" id="MBC8539307.1"/>
    </source>
</evidence>
<dbReference type="InterPro" id="IPR013094">
    <property type="entry name" value="AB_hydrolase_3"/>
</dbReference>
<keyword evidence="5" id="KW-1185">Reference proteome</keyword>
<dbReference type="PROSITE" id="PS01173">
    <property type="entry name" value="LIPASE_GDXG_HIS"/>
    <property type="match status" value="1"/>
</dbReference>
<dbReference type="Proteomes" id="UP000617951">
    <property type="component" value="Unassembled WGS sequence"/>
</dbReference>
<accession>A0A926DKA5</accession>
<reference evidence="4" key="1">
    <citation type="submission" date="2020-08" db="EMBL/GenBank/DDBJ databases">
        <title>Genome public.</title>
        <authorList>
            <person name="Liu C."/>
            <person name="Sun Q."/>
        </authorList>
    </citation>
    <scope>NUCLEOTIDE SEQUENCE</scope>
    <source>
        <strain evidence="4">NSJ-63</strain>
    </source>
</reference>
<name>A0A926DKA5_9FIRM</name>
<proteinExistence type="inferred from homology"/>
<comment type="similarity">
    <text evidence="1">Belongs to the 'GDXG' lipolytic enzyme family.</text>
</comment>
<dbReference type="PANTHER" id="PTHR48081">
    <property type="entry name" value="AB HYDROLASE SUPERFAMILY PROTEIN C4A8.06C"/>
    <property type="match status" value="1"/>
</dbReference>
<feature type="domain" description="Alpha/beta hydrolase fold-3" evidence="3">
    <location>
        <begin position="73"/>
        <end position="272"/>
    </location>
</feature>
<dbReference type="InterPro" id="IPR002168">
    <property type="entry name" value="Lipase_GDXG_HIS_AS"/>
</dbReference>
<evidence type="ECO:0000313" key="5">
    <source>
        <dbReference type="Proteomes" id="UP000617951"/>
    </source>
</evidence>
<organism evidence="4 5">
    <name type="scientific">Guopingia tenuis</name>
    <dbReference type="NCBI Taxonomy" id="2763656"/>
    <lineage>
        <taxon>Bacteria</taxon>
        <taxon>Bacillati</taxon>
        <taxon>Bacillota</taxon>
        <taxon>Clostridia</taxon>
        <taxon>Christensenellales</taxon>
        <taxon>Christensenellaceae</taxon>
        <taxon>Guopingia</taxon>
    </lineage>
</organism>
<dbReference type="AlphaFoldDB" id="A0A926DKA5"/>
<dbReference type="EMBL" id="JACRSS010000006">
    <property type="protein sequence ID" value="MBC8539307.1"/>
    <property type="molecule type" value="Genomic_DNA"/>
</dbReference>
<sequence>MAKLISILLRAQIRMAKPLIKKGGIEASRKSQDNLGKWEAKVLEDKVDFRARPFSRFRAAWAVPREARQSGAILYLHGGAYTAGTLEYARGFGGVLAHATHRSVLCAGYRLAPEHPFPAALEDALDAYLYLLSKMDARHILLAGESAGGGLCYALALRLRELGHPLPAGIIALSPWTDLTCSGASYEENLRRDPTLYRDSLLESARCYGGMDLENPLISPVFGSFADFPPSLLFAGTYELLRDDSIRLADRLERAGSPCELHLAEGMWHVYVLFGVPEAKEALARMETFAAELLGNTPFPGEDA</sequence>
<keyword evidence="2 4" id="KW-0378">Hydrolase</keyword>
<evidence type="ECO:0000256" key="2">
    <source>
        <dbReference type="ARBA" id="ARBA00022801"/>
    </source>
</evidence>
<dbReference type="InterPro" id="IPR050300">
    <property type="entry name" value="GDXG_lipolytic_enzyme"/>
</dbReference>
<evidence type="ECO:0000256" key="1">
    <source>
        <dbReference type="ARBA" id="ARBA00010515"/>
    </source>
</evidence>
<dbReference type="Pfam" id="PF07859">
    <property type="entry name" value="Abhydrolase_3"/>
    <property type="match status" value="1"/>
</dbReference>
<dbReference type="PANTHER" id="PTHR48081:SF8">
    <property type="entry name" value="ALPHA_BETA HYDROLASE FOLD-3 DOMAIN-CONTAINING PROTEIN-RELATED"/>
    <property type="match status" value="1"/>
</dbReference>
<gene>
    <name evidence="4" type="ORF">H8693_10255</name>
</gene>
<protein>
    <submittedName>
        <fullName evidence="4">Alpha/beta hydrolase</fullName>
    </submittedName>
</protein>